<evidence type="ECO:0000259" key="1">
    <source>
        <dbReference type="PROSITE" id="PS51029"/>
    </source>
</evidence>
<name>A0A6J1MD38_DROHY</name>
<dbReference type="RefSeq" id="XP_023177172.2">
    <property type="nucleotide sequence ID" value="XM_023321404.2"/>
</dbReference>
<gene>
    <name evidence="3" type="primary">LOC111603705</name>
</gene>
<dbReference type="OrthoDB" id="6617753at2759"/>
<dbReference type="Pfam" id="PF10545">
    <property type="entry name" value="MADF_DNA_bdg"/>
    <property type="match status" value="1"/>
</dbReference>
<dbReference type="Proteomes" id="UP000504633">
    <property type="component" value="Unplaced"/>
</dbReference>
<keyword evidence="2" id="KW-1185">Reference proteome</keyword>
<dbReference type="PANTHER" id="PTHR21505">
    <property type="entry name" value="MADF DOMAIN-CONTAINING PROTEIN-RELATED"/>
    <property type="match status" value="1"/>
</dbReference>
<feature type="domain" description="MADF" evidence="1">
    <location>
        <begin position="12"/>
        <end position="110"/>
    </location>
</feature>
<dbReference type="AlphaFoldDB" id="A0A6J1MD38"/>
<dbReference type="PANTHER" id="PTHR21505:SF8">
    <property type="entry name" value="DPT-YFP REPRESSOR BY OVEREXPRESSION, ISOFORM D-RELATED"/>
    <property type="match status" value="1"/>
</dbReference>
<reference evidence="3" key="1">
    <citation type="submission" date="2025-08" db="UniProtKB">
        <authorList>
            <consortium name="RefSeq"/>
        </authorList>
    </citation>
    <scope>IDENTIFICATION</scope>
    <source>
        <strain evidence="3">15085-1641.00</strain>
        <tissue evidence="3">Whole body</tissue>
    </source>
</reference>
<protein>
    <submittedName>
        <fullName evidence="3">Uncharacterized protein LOC111603705</fullName>
    </submittedName>
</protein>
<evidence type="ECO:0000313" key="3">
    <source>
        <dbReference type="RefSeq" id="XP_023177172.2"/>
    </source>
</evidence>
<organism evidence="2 3">
    <name type="scientific">Drosophila hydei</name>
    <name type="common">Fruit fly</name>
    <dbReference type="NCBI Taxonomy" id="7224"/>
    <lineage>
        <taxon>Eukaryota</taxon>
        <taxon>Metazoa</taxon>
        <taxon>Ecdysozoa</taxon>
        <taxon>Arthropoda</taxon>
        <taxon>Hexapoda</taxon>
        <taxon>Insecta</taxon>
        <taxon>Pterygota</taxon>
        <taxon>Neoptera</taxon>
        <taxon>Endopterygota</taxon>
        <taxon>Diptera</taxon>
        <taxon>Brachycera</taxon>
        <taxon>Muscomorpha</taxon>
        <taxon>Ephydroidea</taxon>
        <taxon>Drosophilidae</taxon>
        <taxon>Drosophila</taxon>
    </lineage>
</organism>
<sequence>MSAIPQTDRWQEFFDTYRQLPALWRSSDEQYKNQRHKKAAYERLLECYRQIDPKANVDSMRRRINGIRTCFRRELRKVEHSEEISQDMSKVYVPHLWYYNELSFLRDDVGRIAVTETSDGIYDKPDESMNEFKDDDDMDHWSETETKIFEGVRPVVTKSPVSPIQAEQPSPLLEQLQPQLMPTLIHSSRDEAVIYAEGWATSYRKLDEKNKLLAKKAIEEILVLGQLNKLEFNSVKMPN</sequence>
<dbReference type="InterPro" id="IPR006578">
    <property type="entry name" value="MADF-dom"/>
</dbReference>
<accession>A0A6J1MD38</accession>
<evidence type="ECO:0000313" key="2">
    <source>
        <dbReference type="Proteomes" id="UP000504633"/>
    </source>
</evidence>
<dbReference type="OMA" id="NGIRTCF"/>
<proteinExistence type="predicted"/>
<dbReference type="PROSITE" id="PS51029">
    <property type="entry name" value="MADF"/>
    <property type="match status" value="1"/>
</dbReference>
<dbReference type="GeneID" id="111603705"/>
<dbReference type="SMART" id="SM00595">
    <property type="entry name" value="MADF"/>
    <property type="match status" value="1"/>
</dbReference>
<dbReference type="KEGG" id="dhe:111603705"/>